<evidence type="ECO:0000313" key="1">
    <source>
        <dbReference type="EMBL" id="PRZ41878.1"/>
    </source>
</evidence>
<name>A0A2T1A0M6_9ACTN</name>
<dbReference type="GO" id="GO:0016791">
    <property type="term" value="F:phosphatase activity"/>
    <property type="evidence" value="ECO:0007669"/>
    <property type="project" value="TreeGrafter"/>
</dbReference>
<organism evidence="1 2">
    <name type="scientific">Antricoccus suffuscus</name>
    <dbReference type="NCBI Taxonomy" id="1629062"/>
    <lineage>
        <taxon>Bacteria</taxon>
        <taxon>Bacillati</taxon>
        <taxon>Actinomycetota</taxon>
        <taxon>Actinomycetes</taxon>
        <taxon>Geodermatophilales</taxon>
        <taxon>Antricoccaceae</taxon>
        <taxon>Antricoccus</taxon>
    </lineage>
</organism>
<proteinExistence type="predicted"/>
<comment type="caution">
    <text evidence="1">The sequence shown here is derived from an EMBL/GenBank/DDBJ whole genome shotgun (WGS) entry which is preliminary data.</text>
</comment>
<reference evidence="1 2" key="1">
    <citation type="submission" date="2018-03" db="EMBL/GenBank/DDBJ databases">
        <title>Genomic Encyclopedia of Archaeal and Bacterial Type Strains, Phase II (KMG-II): from individual species to whole genera.</title>
        <authorList>
            <person name="Goeker M."/>
        </authorList>
    </citation>
    <scope>NUCLEOTIDE SEQUENCE [LARGE SCALE GENOMIC DNA]</scope>
    <source>
        <strain evidence="1 2">DSM 100065</strain>
    </source>
</reference>
<dbReference type="EMBL" id="PVUE01000007">
    <property type="protein sequence ID" value="PRZ41878.1"/>
    <property type="molecule type" value="Genomic_DNA"/>
</dbReference>
<dbReference type="Pfam" id="PF00300">
    <property type="entry name" value="His_Phos_1"/>
    <property type="match status" value="1"/>
</dbReference>
<dbReference type="CDD" id="cd07067">
    <property type="entry name" value="HP_PGM_like"/>
    <property type="match status" value="1"/>
</dbReference>
<sequence length="248" mass="27292">MPDDYLTLSHDQCRWQAGASILRCRQGAAAYACALRLNTIMQLLLIRHALPVHQKVDSGSADPELAPHGHLQAQALADGLSNETIDAIYSSTMARAKQTAAPLAKLRDLEVTLDARLVEADSKSSQYTPVHILAKTDPAKWERMKQGAPPEMEDFGKFKERVVACMESIIAAHPGRQTVAVFAHAWVLNAYLGHILKIDQYLPFVIDYTGLSKVIATRGGRRVTIAINQYAYGWGCSDSPVTVRPDEE</sequence>
<dbReference type="Gene3D" id="3.40.50.1240">
    <property type="entry name" value="Phosphoglycerate mutase-like"/>
    <property type="match status" value="1"/>
</dbReference>
<dbReference type="GO" id="GO:0005737">
    <property type="term" value="C:cytoplasm"/>
    <property type="evidence" value="ECO:0007669"/>
    <property type="project" value="TreeGrafter"/>
</dbReference>
<dbReference type="InterPro" id="IPR013078">
    <property type="entry name" value="His_Pase_superF_clade-1"/>
</dbReference>
<dbReference type="InterPro" id="IPR029033">
    <property type="entry name" value="His_PPase_superfam"/>
</dbReference>
<dbReference type="Proteomes" id="UP000237752">
    <property type="component" value="Unassembled WGS sequence"/>
</dbReference>
<dbReference type="PANTHER" id="PTHR48100:SF62">
    <property type="entry name" value="GLUCOSYL-3-PHOSPHOGLYCERATE PHOSPHATASE"/>
    <property type="match status" value="1"/>
</dbReference>
<protein>
    <submittedName>
        <fullName evidence="1">Putative phosphoglycerate mutase</fullName>
    </submittedName>
</protein>
<keyword evidence="2" id="KW-1185">Reference proteome</keyword>
<dbReference type="AlphaFoldDB" id="A0A2T1A0M6"/>
<evidence type="ECO:0000313" key="2">
    <source>
        <dbReference type="Proteomes" id="UP000237752"/>
    </source>
</evidence>
<dbReference type="InterPro" id="IPR050275">
    <property type="entry name" value="PGM_Phosphatase"/>
</dbReference>
<gene>
    <name evidence="1" type="ORF">CLV47_1073</name>
</gene>
<dbReference type="PANTHER" id="PTHR48100">
    <property type="entry name" value="BROAD-SPECIFICITY PHOSPHATASE YOR283W-RELATED"/>
    <property type="match status" value="1"/>
</dbReference>
<accession>A0A2T1A0M6</accession>
<dbReference type="SMART" id="SM00855">
    <property type="entry name" value="PGAM"/>
    <property type="match status" value="1"/>
</dbReference>
<dbReference type="SUPFAM" id="SSF53254">
    <property type="entry name" value="Phosphoglycerate mutase-like"/>
    <property type="match status" value="1"/>
</dbReference>
<dbReference type="OrthoDB" id="5241674at2"/>